<keyword evidence="8" id="KW-0547">Nucleotide-binding</keyword>
<dbReference type="InterPro" id="IPR000719">
    <property type="entry name" value="Prot_kinase_dom"/>
</dbReference>
<dbReference type="Gene3D" id="3.30.200.20">
    <property type="entry name" value="Phosphorylase Kinase, domain 1"/>
    <property type="match status" value="1"/>
</dbReference>
<proteinExistence type="predicted"/>
<dbReference type="GO" id="GO:0016020">
    <property type="term" value="C:membrane"/>
    <property type="evidence" value="ECO:0007669"/>
    <property type="project" value="UniProtKB-SubCell"/>
</dbReference>
<evidence type="ECO:0000256" key="8">
    <source>
        <dbReference type="PROSITE-ProRule" id="PRU10141"/>
    </source>
</evidence>
<sequence>MGLSMLYRIFRCIEKKAKISYSQIEEVGNEPPLIVELLNNMEKLKPTRFTSHHLNVATSNFTHKLGAGGFGEVYKGSLPNGNSVAVKVLKGSSDEQIEAQFIAELSKIAIGMAKGIAYLHEDCQDRMIHYDIKPGYILLDQNFSPKVADFGLAKLCNRDATHVTMTIGRGTPGYAAPELGMPCPVTHKEEEELEVSLPESQEWFLRWVWNNLERGEMEEIVKSCEIEEEDSEILERMIMVAVWCVQYKPELRPCMSSVVKMLEGGIENILPPNPFAHLVARPSVMDW</sequence>
<dbReference type="GO" id="GO:0004674">
    <property type="term" value="F:protein serine/threonine kinase activity"/>
    <property type="evidence" value="ECO:0007669"/>
    <property type="project" value="UniProtKB-KW"/>
</dbReference>
<evidence type="ECO:0000256" key="7">
    <source>
        <dbReference type="ARBA" id="ARBA00023180"/>
    </source>
</evidence>
<accession>W1PI03</accession>
<name>W1PI03_AMBTC</name>
<dbReference type="PROSITE" id="PS50011">
    <property type="entry name" value="PROTEIN_KINASE_DOM"/>
    <property type="match status" value="1"/>
</dbReference>
<evidence type="ECO:0000256" key="2">
    <source>
        <dbReference type="ARBA" id="ARBA00022527"/>
    </source>
</evidence>
<dbReference type="Gene3D" id="1.10.510.10">
    <property type="entry name" value="Transferase(Phosphotransferase) domain 1"/>
    <property type="match status" value="2"/>
</dbReference>
<dbReference type="OMA" id="MEACEIK"/>
<keyword evidence="4" id="KW-0732">Signal</keyword>
<dbReference type="HOGENOM" id="CLU_000288_21_4_1"/>
<reference evidence="11" key="1">
    <citation type="journal article" date="2013" name="Science">
        <title>The Amborella genome and the evolution of flowering plants.</title>
        <authorList>
            <consortium name="Amborella Genome Project"/>
        </authorList>
    </citation>
    <scope>NUCLEOTIDE SEQUENCE [LARGE SCALE GENOMIC DNA]</scope>
</reference>
<dbReference type="PROSITE" id="PS00107">
    <property type="entry name" value="PROTEIN_KINASE_ATP"/>
    <property type="match status" value="1"/>
</dbReference>
<dbReference type="GO" id="GO:0005524">
    <property type="term" value="F:ATP binding"/>
    <property type="evidence" value="ECO:0007669"/>
    <property type="project" value="UniProtKB-UniRule"/>
</dbReference>
<dbReference type="PANTHER" id="PTHR27009">
    <property type="entry name" value="RUST RESISTANCE KINASE LR10-RELATED"/>
    <property type="match status" value="1"/>
</dbReference>
<evidence type="ECO:0000256" key="4">
    <source>
        <dbReference type="ARBA" id="ARBA00022729"/>
    </source>
</evidence>
<evidence type="ECO:0000313" key="10">
    <source>
        <dbReference type="EMBL" id="ERN07344.1"/>
    </source>
</evidence>
<dbReference type="EMBL" id="KI393807">
    <property type="protein sequence ID" value="ERN07344.1"/>
    <property type="molecule type" value="Genomic_DNA"/>
</dbReference>
<protein>
    <recommendedName>
        <fullName evidence="9">Protein kinase domain-containing protein</fullName>
    </recommendedName>
</protein>
<organism evidence="10 11">
    <name type="scientific">Amborella trichopoda</name>
    <dbReference type="NCBI Taxonomy" id="13333"/>
    <lineage>
        <taxon>Eukaryota</taxon>
        <taxon>Viridiplantae</taxon>
        <taxon>Streptophyta</taxon>
        <taxon>Embryophyta</taxon>
        <taxon>Tracheophyta</taxon>
        <taxon>Spermatophyta</taxon>
        <taxon>Magnoliopsida</taxon>
        <taxon>Amborellales</taxon>
        <taxon>Amborellaceae</taxon>
        <taxon>Amborella</taxon>
    </lineage>
</organism>
<keyword evidence="3" id="KW-0812">Transmembrane</keyword>
<dbReference type="InterPro" id="IPR045874">
    <property type="entry name" value="LRK10/LRL21-25-like"/>
</dbReference>
<feature type="domain" description="Protein kinase" evidence="9">
    <location>
        <begin position="1"/>
        <end position="276"/>
    </location>
</feature>
<dbReference type="InterPro" id="IPR011009">
    <property type="entry name" value="Kinase-like_dom_sf"/>
</dbReference>
<dbReference type="SUPFAM" id="SSF56112">
    <property type="entry name" value="Protein kinase-like (PK-like)"/>
    <property type="match status" value="1"/>
</dbReference>
<evidence type="ECO:0000256" key="1">
    <source>
        <dbReference type="ARBA" id="ARBA00004479"/>
    </source>
</evidence>
<keyword evidence="8" id="KW-0067">ATP-binding</keyword>
<keyword evidence="6" id="KW-0472">Membrane</keyword>
<evidence type="ECO:0000256" key="5">
    <source>
        <dbReference type="ARBA" id="ARBA00022989"/>
    </source>
</evidence>
<keyword evidence="2" id="KW-0808">Transferase</keyword>
<dbReference type="eggNOG" id="KOG1187">
    <property type="taxonomic scope" value="Eukaryota"/>
</dbReference>
<dbReference type="Gramene" id="ERN07344">
    <property type="protein sequence ID" value="ERN07344"/>
    <property type="gene ID" value="AMTR_s00019p00230350"/>
</dbReference>
<keyword evidence="2" id="KW-0418">Kinase</keyword>
<keyword evidence="2" id="KW-0723">Serine/threonine-protein kinase</keyword>
<keyword evidence="7" id="KW-0325">Glycoprotein</keyword>
<keyword evidence="11" id="KW-1185">Reference proteome</keyword>
<evidence type="ECO:0000256" key="3">
    <source>
        <dbReference type="ARBA" id="ARBA00022692"/>
    </source>
</evidence>
<feature type="binding site" evidence="8">
    <location>
        <position position="87"/>
    </location>
    <ligand>
        <name>ATP</name>
        <dbReference type="ChEBI" id="CHEBI:30616"/>
    </ligand>
</feature>
<dbReference type="Pfam" id="PF00069">
    <property type="entry name" value="Pkinase"/>
    <property type="match status" value="1"/>
</dbReference>
<keyword evidence="5" id="KW-1133">Transmembrane helix</keyword>
<evidence type="ECO:0000256" key="6">
    <source>
        <dbReference type="ARBA" id="ARBA00023136"/>
    </source>
</evidence>
<dbReference type="Proteomes" id="UP000017836">
    <property type="component" value="Unassembled WGS sequence"/>
</dbReference>
<dbReference type="InterPro" id="IPR017441">
    <property type="entry name" value="Protein_kinase_ATP_BS"/>
</dbReference>
<evidence type="ECO:0000313" key="11">
    <source>
        <dbReference type="Proteomes" id="UP000017836"/>
    </source>
</evidence>
<comment type="subcellular location">
    <subcellularLocation>
        <location evidence="1">Membrane</location>
        <topology evidence="1">Single-pass type I membrane protein</topology>
    </subcellularLocation>
</comment>
<dbReference type="AlphaFoldDB" id="W1PI03"/>
<evidence type="ECO:0000259" key="9">
    <source>
        <dbReference type="PROSITE" id="PS50011"/>
    </source>
</evidence>
<gene>
    <name evidence="10" type="ORF">AMTR_s00019p00230350</name>
</gene>